<proteinExistence type="predicted"/>
<evidence type="ECO:0000313" key="2">
    <source>
        <dbReference type="EMBL" id="MDQ0479688.1"/>
    </source>
</evidence>
<accession>A0ABU0JRG6</accession>
<dbReference type="SUPFAM" id="SSF102114">
    <property type="entry name" value="Radical SAM enzymes"/>
    <property type="match status" value="1"/>
</dbReference>
<dbReference type="RefSeq" id="WP_307355673.1">
    <property type="nucleotide sequence ID" value="NZ_BAAACJ010000005.1"/>
</dbReference>
<dbReference type="Proteomes" id="UP001224418">
    <property type="component" value="Unassembled WGS sequence"/>
</dbReference>
<dbReference type="InterPro" id="IPR023404">
    <property type="entry name" value="rSAM_horseshoe"/>
</dbReference>
<dbReference type="Gene3D" id="3.80.30.20">
    <property type="entry name" value="tm_1862 like domain"/>
    <property type="match status" value="1"/>
</dbReference>
<comment type="caution">
    <text evidence="2">The sequence shown here is derived from an EMBL/GenBank/DDBJ whole genome shotgun (WGS) entry which is preliminary data.</text>
</comment>
<dbReference type="SFLD" id="SFLDS00029">
    <property type="entry name" value="Radical_SAM"/>
    <property type="match status" value="1"/>
</dbReference>
<dbReference type="PROSITE" id="PS51918">
    <property type="entry name" value="RADICAL_SAM"/>
    <property type="match status" value="1"/>
</dbReference>
<dbReference type="Pfam" id="PF04055">
    <property type="entry name" value="Radical_SAM"/>
    <property type="match status" value="1"/>
</dbReference>
<dbReference type="InterPro" id="IPR023995">
    <property type="entry name" value="HemZ"/>
</dbReference>
<reference evidence="2 3" key="1">
    <citation type="submission" date="2023-07" db="EMBL/GenBank/DDBJ databases">
        <title>Genomic Encyclopedia of Type Strains, Phase IV (KMG-IV): sequencing the most valuable type-strain genomes for metagenomic binning, comparative biology and taxonomic classification.</title>
        <authorList>
            <person name="Goeker M."/>
        </authorList>
    </citation>
    <scope>NUCLEOTIDE SEQUENCE [LARGE SCALE GENOMIC DNA]</scope>
    <source>
        <strain evidence="2 3">DSM 1400</strain>
    </source>
</reference>
<dbReference type="InterPro" id="IPR006638">
    <property type="entry name" value="Elp3/MiaA/NifB-like_rSAM"/>
</dbReference>
<dbReference type="InterPro" id="IPR007197">
    <property type="entry name" value="rSAM"/>
</dbReference>
<keyword evidence="2" id="KW-0560">Oxidoreductase</keyword>
<dbReference type="SFLD" id="SFLDG01065">
    <property type="entry name" value="anaerobic_coproporphyrinogen-I"/>
    <property type="match status" value="1"/>
</dbReference>
<dbReference type="SMART" id="SM00729">
    <property type="entry name" value="Elp3"/>
    <property type="match status" value="1"/>
</dbReference>
<dbReference type="EC" id="1.3.98.3" evidence="2"/>
<keyword evidence="3" id="KW-1185">Reference proteome</keyword>
<evidence type="ECO:0000259" key="1">
    <source>
        <dbReference type="PROSITE" id="PS51918"/>
    </source>
</evidence>
<dbReference type="PANTHER" id="PTHR13932">
    <property type="entry name" value="COPROPORPHYRINIGEN III OXIDASE"/>
    <property type="match status" value="1"/>
</dbReference>
<dbReference type="NCBIfam" id="NF006060">
    <property type="entry name" value="PRK08207.1-3"/>
    <property type="match status" value="1"/>
</dbReference>
<sequence length="486" mass="57008">MAKAEGKKQEIIVRLNDLNYRYDVYQMINIFIPFRDIKFKEENYNYDVFIDKDKVRIKSNELQKEFIIDKRLKIKESIKISLFKYFEEITDKYMPWGTLIGIRPSKRAMLMLQEGTSEEEIINYFKKSSLTSEEKAKLCIEVAKREMQYMNPCKNKVSIYIGMAFCPTRCLYCSFAANPIGKFKNEVVEEYLEALKKEISSVSSYIKEHNLSIHTVYFGGGTPTAINEEQFEGVMERIYNSFIKEFNVEEFTVECGRPDSITDGKLLSMKKYMVTRISINPQTMNDETLKLIGRNHSSEDIIRVFNKARELRFEDINMDMIVGLPGEKLEHVKKTCAFIKQFKPDSFTVHGLSVKRASRLYENILNNIKYELADQNELNTMFKETSKLANELGMRPYYMYRQKNMVGNMENIGYANETKESVYNIEMMEDKETIIALGADAVTKVVYLENDKIERFGNIKDVREYISRIDEMIEKKIKLLDTLYEK</sequence>
<dbReference type="InterPro" id="IPR034505">
    <property type="entry name" value="Coproporphyrinogen-III_oxidase"/>
</dbReference>
<protein>
    <submittedName>
        <fullName evidence="2">Oxygen-independent coproporphyrinogen-3 oxidase</fullName>
        <ecNumber evidence="2">1.3.98.3</ecNumber>
    </submittedName>
</protein>
<feature type="domain" description="Radical SAM core" evidence="1">
    <location>
        <begin position="149"/>
        <end position="395"/>
    </location>
</feature>
<dbReference type="SFLD" id="SFLDF00310">
    <property type="entry name" value="oxygen-independent_coproporphy"/>
    <property type="match status" value="1"/>
</dbReference>
<dbReference type="EMBL" id="JAUSWN010000010">
    <property type="protein sequence ID" value="MDQ0479688.1"/>
    <property type="molecule type" value="Genomic_DNA"/>
</dbReference>
<gene>
    <name evidence="2" type="ORF">QOZ93_001429</name>
</gene>
<organism evidence="2 3">
    <name type="scientific">Hathewaya limosa</name>
    <name type="common">Clostridium limosum</name>
    <dbReference type="NCBI Taxonomy" id="1536"/>
    <lineage>
        <taxon>Bacteria</taxon>
        <taxon>Bacillati</taxon>
        <taxon>Bacillota</taxon>
        <taxon>Clostridia</taxon>
        <taxon>Eubacteriales</taxon>
        <taxon>Clostridiaceae</taxon>
        <taxon>Hathewaya</taxon>
    </lineage>
</organism>
<dbReference type="NCBIfam" id="TIGR03994">
    <property type="entry name" value="rSAM_HemZ"/>
    <property type="match status" value="1"/>
</dbReference>
<dbReference type="GO" id="GO:0051989">
    <property type="term" value="F:coproporphyrinogen dehydrogenase activity"/>
    <property type="evidence" value="ECO:0007669"/>
    <property type="project" value="UniProtKB-EC"/>
</dbReference>
<evidence type="ECO:0000313" key="3">
    <source>
        <dbReference type="Proteomes" id="UP001224418"/>
    </source>
</evidence>
<name>A0ABU0JRG6_HATLI</name>
<dbReference type="CDD" id="cd01335">
    <property type="entry name" value="Radical_SAM"/>
    <property type="match status" value="1"/>
</dbReference>
<dbReference type="InterPro" id="IPR058240">
    <property type="entry name" value="rSAM_sf"/>
</dbReference>
<dbReference type="SFLD" id="SFLDG01082">
    <property type="entry name" value="B12-binding_domain_containing"/>
    <property type="match status" value="1"/>
</dbReference>
<dbReference type="PANTHER" id="PTHR13932:SF1">
    <property type="entry name" value="OXYGEN-INDEPENDENT COPROPORPHYRINOGEN-III OXIDASE-LIKE PROTEIN HEMZ"/>
    <property type="match status" value="1"/>
</dbReference>